<name>A0A2N7VIX3_9BURK</name>
<proteinExistence type="predicted"/>
<evidence type="ECO:0000313" key="4">
    <source>
        <dbReference type="Proteomes" id="UP000235616"/>
    </source>
</evidence>
<comment type="caution">
    <text evidence="3">The sequence shown here is derived from an EMBL/GenBank/DDBJ whole genome shotgun (WGS) entry which is preliminary data.</text>
</comment>
<organism evidence="3 4">
    <name type="scientific">Trinickia dabaoshanensis</name>
    <dbReference type="NCBI Taxonomy" id="564714"/>
    <lineage>
        <taxon>Bacteria</taxon>
        <taxon>Pseudomonadati</taxon>
        <taxon>Pseudomonadota</taxon>
        <taxon>Betaproteobacteria</taxon>
        <taxon>Burkholderiales</taxon>
        <taxon>Burkholderiaceae</taxon>
        <taxon>Trinickia</taxon>
    </lineage>
</organism>
<feature type="compositionally biased region" description="Basic residues" evidence="1">
    <location>
        <begin position="338"/>
        <end position="348"/>
    </location>
</feature>
<evidence type="ECO:0000256" key="1">
    <source>
        <dbReference type="SAM" id="MobiDB-lite"/>
    </source>
</evidence>
<accession>A0A2N7VIX3</accession>
<keyword evidence="2" id="KW-0472">Membrane</keyword>
<protein>
    <submittedName>
        <fullName evidence="3">Uncharacterized protein</fullName>
    </submittedName>
</protein>
<dbReference type="RefSeq" id="WP_102647511.1">
    <property type="nucleotide sequence ID" value="NZ_PNYA01000021.1"/>
</dbReference>
<dbReference type="EMBL" id="PNYA01000021">
    <property type="protein sequence ID" value="PMS17090.1"/>
    <property type="molecule type" value="Genomic_DNA"/>
</dbReference>
<dbReference type="AlphaFoldDB" id="A0A2N7VIX3"/>
<gene>
    <name evidence="3" type="ORF">C0Z18_21800</name>
</gene>
<keyword evidence="2" id="KW-0812">Transmembrane</keyword>
<dbReference type="OrthoDB" id="8970404at2"/>
<dbReference type="Proteomes" id="UP000235616">
    <property type="component" value="Unassembled WGS sequence"/>
</dbReference>
<reference evidence="3 4" key="1">
    <citation type="submission" date="2018-01" db="EMBL/GenBank/DDBJ databases">
        <title>Whole genome analyses suggest that Burkholderia sensu lato contains two further novel genera in the rhizoxinica-symbiotica group Mycetohabitans gen. nov., and Trinickia gen. nov.: implications for the evolution of diazotrophy and nodulation in the Burkholderiaceae.</title>
        <authorList>
            <person name="Estrada-de los Santos P."/>
            <person name="Palmer M."/>
            <person name="Chavez-Ramirez B."/>
            <person name="Beukes C."/>
            <person name="Steenkamp E.T."/>
            <person name="Hirsch A.M."/>
            <person name="Manyaka P."/>
            <person name="Maluk M."/>
            <person name="Lafos M."/>
            <person name="Crook M."/>
            <person name="Gross E."/>
            <person name="Simon M.F."/>
            <person name="Bueno dos Reis Junior F."/>
            <person name="Poole P.S."/>
            <person name="Venter S.N."/>
            <person name="James E.K."/>
        </authorList>
    </citation>
    <scope>NUCLEOTIDE SEQUENCE [LARGE SCALE GENOMIC DNA]</scope>
    <source>
        <strain evidence="3 4">GIMN1.004</strain>
    </source>
</reference>
<keyword evidence="4" id="KW-1185">Reference proteome</keyword>
<feature type="compositionally biased region" description="Low complexity" evidence="1">
    <location>
        <begin position="302"/>
        <end position="324"/>
    </location>
</feature>
<feature type="transmembrane region" description="Helical" evidence="2">
    <location>
        <begin position="54"/>
        <end position="74"/>
    </location>
</feature>
<evidence type="ECO:0000313" key="3">
    <source>
        <dbReference type="EMBL" id="PMS17090.1"/>
    </source>
</evidence>
<evidence type="ECO:0000256" key="2">
    <source>
        <dbReference type="SAM" id="Phobius"/>
    </source>
</evidence>
<sequence length="418" mass="42606">MNEHDHFSNVLDVEAVEESHERQLDDGFSAMAADDDEARAHEPQTPRKKPIPKALLLAGGMVAFIVVGAGYQHFFGARPQSFAQSGMLDSGAGDAHDIPLPSGTAITQQTRGDMLQHGAPPLPSPATVPASGPIGDAAAQQGGHAAFADATSAASAGMGEPAQTPSFGDNAFRAASAVPAQIAVQPAANVGSTASPTASAMLLASARPNEALAGTPAIGGATASAVDSSAAMSGTPMPDPKDAEIAKLQAELDALRKAAGASAPVHVSVHRVGKHSHHAAHIATAPGRPIDSANLIAGAQPSSNADASDASNAAQMNAGADAQAPEAARETSSTARVKSSKRPGRRHEVRYGQRQVRKTPQLLTGYAIKQVIPGQGWIEDQQSGKQQVVAVGDLIGGAKVVRIDPDNYRIVTTAGVIQ</sequence>
<feature type="region of interest" description="Disordered" evidence="1">
    <location>
        <begin position="293"/>
        <end position="354"/>
    </location>
</feature>
<keyword evidence="2" id="KW-1133">Transmembrane helix</keyword>